<keyword evidence="2" id="KW-1185">Reference proteome</keyword>
<gene>
    <name evidence="1" type="ORF">JR316_0013072</name>
</gene>
<comment type="caution">
    <text evidence="1">The sequence shown here is derived from an EMBL/GenBank/DDBJ whole genome shotgun (WGS) entry which is preliminary data.</text>
</comment>
<dbReference type="EMBL" id="JAFIQS020000013">
    <property type="protein sequence ID" value="KAH9474609.1"/>
    <property type="molecule type" value="Genomic_DNA"/>
</dbReference>
<dbReference type="Proteomes" id="UP000664032">
    <property type="component" value="Unassembled WGS sequence"/>
</dbReference>
<protein>
    <submittedName>
        <fullName evidence="1">UBA domain-containing protein 3</fullName>
    </submittedName>
</protein>
<accession>A0ACB8GG66</accession>
<proteinExistence type="predicted"/>
<evidence type="ECO:0000313" key="2">
    <source>
        <dbReference type="Proteomes" id="UP000664032"/>
    </source>
</evidence>
<evidence type="ECO:0000313" key="1">
    <source>
        <dbReference type="EMBL" id="KAH9474609.1"/>
    </source>
</evidence>
<sequence length="547" mass="59354">MMNSNPQNKLQKDRNQKILLELASLPGNNICADCKTRMPRWASHSLGIFICVNCASIHRKIGTHITKVKSLTMDDWTKDQIEFMKSMGNVKSNSIYNPNELRHPPPPNLEETERDSEIEQYIRAKYEYRKFIDKSALVASKLGPSRSAASVAPRSVSSPLSSSTQASPPSQPAPPPSAPPRPLVTATDAAATSLAPRLASGSNQASEYPAPTSYYAQNQRSMSHPVPVTQAQHLQQAQRQNTIGGVSSIWDDLNSIAGPVQNSTLPLQYQSSPSFSSAPKPHVNGAIGAQGYPVGVTSAGMGMNPFQSQQIGTNPYSQQQSQSPFAPAQMSSPFSQTTTGTSPAAPSYAQFQASSNPMLSQSTSGTFMQPQAQATLQIQSPVGQSYLSASPSQGFMTPSVSQPQFLSHSPSQPFLSPSPSQQFLSHSPQPQVQQQPPTQGQFGYQSPMSASSAQFGAMGASDSGQSQFLGMTTMQMQQQLLLQQQQQQQMQQQMQQQQMQQQMQTQQQQQLAQQGMFTASQPQMMYGQMFPQSGSYSAGTQQQWGAM</sequence>
<reference evidence="1" key="1">
    <citation type="submission" date="2021-10" db="EMBL/GenBank/DDBJ databases">
        <title>Psilocybe cubensis genome.</title>
        <authorList>
            <person name="Mckernan K.J."/>
            <person name="Crawford S."/>
            <person name="Trippe A."/>
            <person name="Kane L.T."/>
            <person name="Mclaughlin S."/>
        </authorList>
    </citation>
    <scope>NUCLEOTIDE SEQUENCE</scope>
    <source>
        <strain evidence="1">MGC-MH-2018</strain>
    </source>
</reference>
<name>A0ACB8GG66_PSICU</name>
<organism evidence="1 2">
    <name type="scientific">Psilocybe cubensis</name>
    <name type="common">Psychedelic mushroom</name>
    <name type="synonym">Stropharia cubensis</name>
    <dbReference type="NCBI Taxonomy" id="181762"/>
    <lineage>
        <taxon>Eukaryota</taxon>
        <taxon>Fungi</taxon>
        <taxon>Dikarya</taxon>
        <taxon>Basidiomycota</taxon>
        <taxon>Agaricomycotina</taxon>
        <taxon>Agaricomycetes</taxon>
        <taxon>Agaricomycetidae</taxon>
        <taxon>Agaricales</taxon>
        <taxon>Agaricineae</taxon>
        <taxon>Strophariaceae</taxon>
        <taxon>Psilocybe</taxon>
    </lineage>
</organism>